<evidence type="ECO:0000313" key="1">
    <source>
        <dbReference type="EMBL" id="EMS51421.1"/>
    </source>
</evidence>
<sequence length="77" mass="8132">MDGGVAGNLDVRGVGGRAEAVEGVDELDKIGAWEDVELGGEEEAKLGEVDVRRILSEATGNTTVKFEINSENMQAQV</sequence>
<name>M7YWA6_TRIUA</name>
<protein>
    <submittedName>
        <fullName evidence="1">Uncharacterized protein</fullName>
    </submittedName>
</protein>
<dbReference type="AlphaFoldDB" id="M7YWA6"/>
<organism evidence="1">
    <name type="scientific">Triticum urartu</name>
    <name type="common">Red wild einkorn</name>
    <name type="synonym">Crithodium urartu</name>
    <dbReference type="NCBI Taxonomy" id="4572"/>
    <lineage>
        <taxon>Eukaryota</taxon>
        <taxon>Viridiplantae</taxon>
        <taxon>Streptophyta</taxon>
        <taxon>Embryophyta</taxon>
        <taxon>Tracheophyta</taxon>
        <taxon>Spermatophyta</taxon>
        <taxon>Magnoliopsida</taxon>
        <taxon>Liliopsida</taxon>
        <taxon>Poales</taxon>
        <taxon>Poaceae</taxon>
        <taxon>BOP clade</taxon>
        <taxon>Pooideae</taxon>
        <taxon>Triticodae</taxon>
        <taxon>Triticeae</taxon>
        <taxon>Triticinae</taxon>
        <taxon>Triticum</taxon>
    </lineage>
</organism>
<reference evidence="1" key="1">
    <citation type="journal article" date="2013" name="Nature">
        <title>Draft genome of the wheat A-genome progenitor Triticum urartu.</title>
        <authorList>
            <person name="Ling H.Q."/>
            <person name="Zhao S."/>
            <person name="Liu D."/>
            <person name="Wang J."/>
            <person name="Sun H."/>
            <person name="Zhang C."/>
            <person name="Fan H."/>
            <person name="Li D."/>
            <person name="Dong L."/>
            <person name="Tao Y."/>
            <person name="Gao C."/>
            <person name="Wu H."/>
            <person name="Li Y."/>
            <person name="Cui Y."/>
            <person name="Guo X."/>
            <person name="Zheng S."/>
            <person name="Wang B."/>
            <person name="Yu K."/>
            <person name="Liang Q."/>
            <person name="Yang W."/>
            <person name="Lou X."/>
            <person name="Chen J."/>
            <person name="Feng M."/>
            <person name="Jian J."/>
            <person name="Zhang X."/>
            <person name="Luo G."/>
            <person name="Jiang Y."/>
            <person name="Liu J."/>
            <person name="Wang Z."/>
            <person name="Sha Y."/>
            <person name="Zhang B."/>
            <person name="Wu H."/>
            <person name="Tang D."/>
            <person name="Shen Q."/>
            <person name="Xue P."/>
            <person name="Zou S."/>
            <person name="Wang X."/>
            <person name="Liu X."/>
            <person name="Wang F."/>
            <person name="Yang Y."/>
            <person name="An X."/>
            <person name="Dong Z."/>
            <person name="Zhang K."/>
            <person name="Zhang X."/>
            <person name="Luo M.C."/>
            <person name="Dvorak J."/>
            <person name="Tong Y."/>
            <person name="Wang J."/>
            <person name="Yang H."/>
            <person name="Li Z."/>
            <person name="Wang D."/>
            <person name="Zhang A."/>
            <person name="Wang J."/>
        </authorList>
    </citation>
    <scope>NUCLEOTIDE SEQUENCE</scope>
</reference>
<dbReference type="EMBL" id="KD220317">
    <property type="protein sequence ID" value="EMS51421.1"/>
    <property type="molecule type" value="Genomic_DNA"/>
</dbReference>
<accession>M7YWA6</accession>
<gene>
    <name evidence="1" type="ORF">TRIUR3_05934</name>
</gene>
<proteinExistence type="predicted"/>